<dbReference type="EMBL" id="ML120757">
    <property type="protein sequence ID" value="RPA88599.1"/>
    <property type="molecule type" value="Genomic_DNA"/>
</dbReference>
<reference evidence="1 2" key="1">
    <citation type="journal article" date="2018" name="Nat. Ecol. Evol.">
        <title>Pezizomycetes genomes reveal the molecular basis of ectomycorrhizal truffle lifestyle.</title>
        <authorList>
            <person name="Murat C."/>
            <person name="Payen T."/>
            <person name="Noel B."/>
            <person name="Kuo A."/>
            <person name="Morin E."/>
            <person name="Chen J."/>
            <person name="Kohler A."/>
            <person name="Krizsan K."/>
            <person name="Balestrini R."/>
            <person name="Da Silva C."/>
            <person name="Montanini B."/>
            <person name="Hainaut M."/>
            <person name="Levati E."/>
            <person name="Barry K.W."/>
            <person name="Belfiori B."/>
            <person name="Cichocki N."/>
            <person name="Clum A."/>
            <person name="Dockter R.B."/>
            <person name="Fauchery L."/>
            <person name="Guy J."/>
            <person name="Iotti M."/>
            <person name="Le Tacon F."/>
            <person name="Lindquist E.A."/>
            <person name="Lipzen A."/>
            <person name="Malagnac F."/>
            <person name="Mello A."/>
            <person name="Molinier V."/>
            <person name="Miyauchi S."/>
            <person name="Poulain J."/>
            <person name="Riccioni C."/>
            <person name="Rubini A."/>
            <person name="Sitrit Y."/>
            <person name="Splivallo R."/>
            <person name="Traeger S."/>
            <person name="Wang M."/>
            <person name="Zifcakova L."/>
            <person name="Wipf D."/>
            <person name="Zambonelli A."/>
            <person name="Paolocci F."/>
            <person name="Nowrousian M."/>
            <person name="Ottonello S."/>
            <person name="Baldrian P."/>
            <person name="Spatafora J.W."/>
            <person name="Henrissat B."/>
            <person name="Nagy L.G."/>
            <person name="Aury J.M."/>
            <person name="Wincker P."/>
            <person name="Grigoriev I.V."/>
            <person name="Bonfante P."/>
            <person name="Martin F.M."/>
        </authorList>
    </citation>
    <scope>NUCLEOTIDE SEQUENCE [LARGE SCALE GENOMIC DNA]</scope>
    <source>
        <strain evidence="1 2">120613-1</strain>
    </source>
</reference>
<dbReference type="Proteomes" id="UP000276215">
    <property type="component" value="Unassembled WGS sequence"/>
</dbReference>
<proteinExistence type="predicted"/>
<gene>
    <name evidence="1" type="ORF">L873DRAFT_1824268</name>
</gene>
<evidence type="ECO:0000313" key="1">
    <source>
        <dbReference type="EMBL" id="RPA88599.1"/>
    </source>
</evidence>
<dbReference type="OrthoDB" id="5397552at2759"/>
<accession>A0A3N4IRN8</accession>
<sequence>MEDIAFICDKMQETNRVVDDVVAKAILVGCYNVQLVKDSLQQLGTLDRFLSVGANKFHVPWEEDTDDQREYYMMLMAASDEEDRVDV</sequence>
<evidence type="ECO:0000313" key="2">
    <source>
        <dbReference type="Proteomes" id="UP000276215"/>
    </source>
</evidence>
<dbReference type="AlphaFoldDB" id="A0A3N4IRN8"/>
<name>A0A3N4IRN8_9PEZI</name>
<keyword evidence="2" id="KW-1185">Reference proteome</keyword>
<protein>
    <submittedName>
        <fullName evidence="1">Uncharacterized protein</fullName>
    </submittedName>
</protein>
<organism evidence="1 2">
    <name type="scientific">Choiromyces venosus 120613-1</name>
    <dbReference type="NCBI Taxonomy" id="1336337"/>
    <lineage>
        <taxon>Eukaryota</taxon>
        <taxon>Fungi</taxon>
        <taxon>Dikarya</taxon>
        <taxon>Ascomycota</taxon>
        <taxon>Pezizomycotina</taxon>
        <taxon>Pezizomycetes</taxon>
        <taxon>Pezizales</taxon>
        <taxon>Tuberaceae</taxon>
        <taxon>Choiromyces</taxon>
    </lineage>
</organism>